<feature type="compositionally biased region" description="Basic residues" evidence="1">
    <location>
        <begin position="1"/>
        <end position="15"/>
    </location>
</feature>
<keyword evidence="3" id="KW-1185">Reference proteome</keyword>
<dbReference type="Gene3D" id="4.10.60.10">
    <property type="entry name" value="Zinc finger, CCHC-type"/>
    <property type="match status" value="1"/>
</dbReference>
<evidence type="ECO:0000256" key="1">
    <source>
        <dbReference type="SAM" id="MobiDB-lite"/>
    </source>
</evidence>
<evidence type="ECO:0008006" key="4">
    <source>
        <dbReference type="Google" id="ProtNLM"/>
    </source>
</evidence>
<organism evidence="2 3">
    <name type="scientific">Malus domestica</name>
    <name type="common">Apple</name>
    <name type="synonym">Pyrus malus</name>
    <dbReference type="NCBI Taxonomy" id="3750"/>
    <lineage>
        <taxon>Eukaryota</taxon>
        <taxon>Viridiplantae</taxon>
        <taxon>Streptophyta</taxon>
        <taxon>Embryophyta</taxon>
        <taxon>Tracheophyta</taxon>
        <taxon>Spermatophyta</taxon>
        <taxon>Magnoliopsida</taxon>
        <taxon>eudicotyledons</taxon>
        <taxon>Gunneridae</taxon>
        <taxon>Pentapetalae</taxon>
        <taxon>rosids</taxon>
        <taxon>fabids</taxon>
        <taxon>Rosales</taxon>
        <taxon>Rosaceae</taxon>
        <taxon>Amygdaloideae</taxon>
        <taxon>Maleae</taxon>
        <taxon>Malus</taxon>
    </lineage>
</organism>
<evidence type="ECO:0000313" key="3">
    <source>
        <dbReference type="Proteomes" id="UP000290289"/>
    </source>
</evidence>
<dbReference type="Proteomes" id="UP000290289">
    <property type="component" value="Chromosome 8"/>
</dbReference>
<reference evidence="2 3" key="1">
    <citation type="submission" date="2018-10" db="EMBL/GenBank/DDBJ databases">
        <title>A high-quality apple genome assembly.</title>
        <authorList>
            <person name="Hu J."/>
        </authorList>
    </citation>
    <scope>NUCLEOTIDE SEQUENCE [LARGE SCALE GENOMIC DNA]</scope>
    <source>
        <strain evidence="3">cv. HFTH1</strain>
        <tissue evidence="2">Young leaf</tissue>
    </source>
</reference>
<gene>
    <name evidence="2" type="ORF">DVH24_033206</name>
</gene>
<protein>
    <recommendedName>
        <fullName evidence="4">CCHC-type domain-containing protein</fullName>
    </recommendedName>
</protein>
<evidence type="ECO:0000313" key="2">
    <source>
        <dbReference type="EMBL" id="RXH92310.1"/>
    </source>
</evidence>
<sequence>MHRRPKATSRAKAKSKSLAGQGSGHAKNPIPAQPTKLRGEIRSPFEKKKERKAAVKDSPTTHLKNVKAVADSLAQIQLEEKGTCPAFSKEDKIPKCIVEPRIVSELPSSCPICTKFGHAPEQCPWRRRLPFGVTQVGKGYEIYGRRVHILWCSFCDEIGHHRTSECPKPNKKIEKTRLWKEFFFPEDKDS</sequence>
<proteinExistence type="predicted"/>
<name>A0A498JA06_MALDO</name>
<accession>A0A498JA06</accession>
<comment type="caution">
    <text evidence="2">The sequence shown here is derived from an EMBL/GenBank/DDBJ whole genome shotgun (WGS) entry which is preliminary data.</text>
</comment>
<feature type="region of interest" description="Disordered" evidence="1">
    <location>
        <begin position="1"/>
        <end position="59"/>
    </location>
</feature>
<dbReference type="EMBL" id="RDQH01000334">
    <property type="protein sequence ID" value="RXH92310.1"/>
    <property type="molecule type" value="Genomic_DNA"/>
</dbReference>
<dbReference type="AlphaFoldDB" id="A0A498JA06"/>
<feature type="compositionally biased region" description="Basic and acidic residues" evidence="1">
    <location>
        <begin position="37"/>
        <end position="55"/>
    </location>
</feature>